<accession>Q3ATX1</accession>
<feature type="domain" description="HEPN AbiU2-like" evidence="1">
    <location>
        <begin position="13"/>
        <end position="222"/>
    </location>
</feature>
<proteinExistence type="predicted"/>
<gene>
    <name evidence="2" type="ordered locus">Cag_0278</name>
</gene>
<dbReference type="Pfam" id="PF18734">
    <property type="entry name" value="HEPN_AbiU2"/>
    <property type="match status" value="1"/>
</dbReference>
<dbReference type="InterPro" id="IPR040704">
    <property type="entry name" value="HEPN_AbiU2"/>
</dbReference>
<dbReference type="EMBL" id="CP000108">
    <property type="protein sequence ID" value="ABB27554.1"/>
    <property type="molecule type" value="Genomic_DNA"/>
</dbReference>
<dbReference type="eggNOG" id="ENOG50338ZV">
    <property type="taxonomic scope" value="Bacteria"/>
</dbReference>
<dbReference type="HOGENOM" id="CLU_096124_0_0_10"/>
<dbReference type="OrthoDB" id="6039895at2"/>
<organism evidence="2">
    <name type="scientific">Chlorobium chlorochromatii (strain CaD3)</name>
    <dbReference type="NCBI Taxonomy" id="340177"/>
    <lineage>
        <taxon>Bacteria</taxon>
        <taxon>Pseudomonadati</taxon>
        <taxon>Chlorobiota</taxon>
        <taxon>Chlorobiia</taxon>
        <taxon>Chlorobiales</taxon>
        <taxon>Chlorobiaceae</taxon>
        <taxon>Chlorobium/Pelodictyon group</taxon>
        <taxon>Chlorobium</taxon>
    </lineage>
</organism>
<sequence length="230" mass="26904">MEMEKSEKNQYLEQLDAYVHALMQELRIMEQRKAILEPLLFDEDLKSSLNMKFKDTDGAVAYNHFVPLLAQDLIRDISRLFLDEGKKAGSFTNLCRKISNKKQLGWLRERYCESQVINPNELASEFHNIWDNVKKGKEKIMHDPNSEKLKTFRDKYYAHLEMTPMGNEPGPFNIKALGLTYCDIFNFLDTHQNVIYNVALMITGTNYDNEEFLGIHRKSANEMWRLLAGE</sequence>
<protein>
    <recommendedName>
        <fullName evidence="1">HEPN AbiU2-like domain-containing protein</fullName>
    </recommendedName>
</protein>
<evidence type="ECO:0000259" key="1">
    <source>
        <dbReference type="Pfam" id="PF18734"/>
    </source>
</evidence>
<dbReference type="AlphaFoldDB" id="Q3ATX1"/>
<name>Q3ATX1_CHLCH</name>
<dbReference type="KEGG" id="cch:Cag_0278"/>
<dbReference type="STRING" id="340177.Cag_0278"/>
<reference evidence="2" key="1">
    <citation type="submission" date="2005-08" db="EMBL/GenBank/DDBJ databases">
        <title>Complete sequence of Chlorobium chlorochromatii CaD3.</title>
        <authorList>
            <person name="Copeland A."/>
            <person name="Lucas S."/>
            <person name="Lapidus A."/>
            <person name="Barry K."/>
            <person name="Detter J.C."/>
            <person name="Glavina T."/>
            <person name="Hammon N."/>
            <person name="Israni S."/>
            <person name="Pitluck S."/>
            <person name="Bryant D."/>
            <person name="Schmutz J."/>
            <person name="Larimer F."/>
            <person name="Land M."/>
            <person name="Kyrpides N."/>
            <person name="Ivanova N."/>
            <person name="Richardson P."/>
        </authorList>
    </citation>
    <scope>NUCLEOTIDE SEQUENCE [LARGE SCALE GENOMIC DNA]</scope>
    <source>
        <strain evidence="2">CaD3</strain>
    </source>
</reference>
<evidence type="ECO:0000313" key="2">
    <source>
        <dbReference type="EMBL" id="ABB27554.1"/>
    </source>
</evidence>